<dbReference type="Proteomes" id="UP000486297">
    <property type="component" value="Unassembled WGS sequence"/>
</dbReference>
<dbReference type="RefSeq" id="WP_097784609.1">
    <property type="nucleotide sequence ID" value="NZ_WJXO01000001.1"/>
</dbReference>
<evidence type="ECO:0000313" key="4">
    <source>
        <dbReference type="Proteomes" id="UP000486297"/>
    </source>
</evidence>
<keyword evidence="4" id="KW-1185">Reference proteome</keyword>
<evidence type="ECO:0000256" key="1">
    <source>
        <dbReference type="SAM" id="SignalP"/>
    </source>
</evidence>
<proteinExistence type="predicted"/>
<name>A0A5Q3S823_9NEIS</name>
<dbReference type="AlphaFoldDB" id="A0A5Q3S823"/>
<sequence length="105" mass="11472">MLSKKTKAQTVAIVLTALVLTACASTAKPSVTPIKTVEKPVMPPVPAALLDMPLRPEPPESGEPQELLRHAVRFGNYVQKLEVQNQSWRDWVSGQLKVDSSEVTP</sequence>
<dbReference type="EMBL" id="WJXO01000004">
    <property type="protein sequence ID" value="MRN39408.1"/>
    <property type="molecule type" value="Genomic_DNA"/>
</dbReference>
<dbReference type="PROSITE" id="PS51257">
    <property type="entry name" value="PROKAR_LIPOPROTEIN"/>
    <property type="match status" value="1"/>
</dbReference>
<accession>A0A5Q3S823</accession>
<keyword evidence="1" id="KW-0732">Signal</keyword>
<comment type="caution">
    <text evidence="2">The sequence shown here is derived from an EMBL/GenBank/DDBJ whole genome shotgun (WGS) entry which is preliminary data.</text>
</comment>
<gene>
    <name evidence="2" type="ORF">GJU80_10805</name>
    <name evidence="3" type="ORF">GJU80_13230</name>
</gene>
<reference evidence="2" key="1">
    <citation type="journal article" name="Emerg. Infect. Dis.">
        <title>Two cases of a newly characterized neisseria species.</title>
        <authorList>
            <person name="Mustapha M."/>
            <person name="Lemos A.P.S."/>
            <person name="Harrison L.H."/>
            <person name="Vantyne D."/>
            <person name="Sacchi C.T."/>
        </authorList>
    </citation>
    <scope>NUCLEOTIDE SEQUENCE</scope>
    <source>
        <strain evidence="2">N.95.16</strain>
    </source>
</reference>
<dbReference type="EMBL" id="WJXO01000001">
    <property type="protein sequence ID" value="MRN38948.1"/>
    <property type="molecule type" value="Genomic_DNA"/>
</dbReference>
<feature type="signal peptide" evidence="1">
    <location>
        <begin position="1"/>
        <end position="27"/>
    </location>
</feature>
<feature type="chain" id="PRO_5044097770" evidence="1">
    <location>
        <begin position="28"/>
        <end position="105"/>
    </location>
</feature>
<evidence type="ECO:0000313" key="3">
    <source>
        <dbReference type="EMBL" id="MRN39408.1"/>
    </source>
</evidence>
<protein>
    <submittedName>
        <fullName evidence="2">Uncharacterized protein</fullName>
    </submittedName>
</protein>
<organism evidence="2 4">
    <name type="scientific">Neisseria brasiliensis</name>
    <dbReference type="NCBI Taxonomy" id="2666100"/>
    <lineage>
        <taxon>Bacteria</taxon>
        <taxon>Pseudomonadati</taxon>
        <taxon>Pseudomonadota</taxon>
        <taxon>Betaproteobacteria</taxon>
        <taxon>Neisseriales</taxon>
        <taxon>Neisseriaceae</taxon>
        <taxon>Neisseria</taxon>
    </lineage>
</organism>
<evidence type="ECO:0000313" key="2">
    <source>
        <dbReference type="EMBL" id="MRN38948.1"/>
    </source>
</evidence>